<feature type="compositionally biased region" description="Pro residues" evidence="3">
    <location>
        <begin position="224"/>
        <end position="235"/>
    </location>
</feature>
<feature type="compositionally biased region" description="Pro residues" evidence="3">
    <location>
        <begin position="314"/>
        <end position="324"/>
    </location>
</feature>
<feature type="compositionally biased region" description="Polar residues" evidence="3">
    <location>
        <begin position="143"/>
        <end position="161"/>
    </location>
</feature>
<sequence length="529" mass="57050">MVTTPESSSNHHSLTTAPPPPLPAAGDSNSPKFPTRWAEIVRRADPESSSTPAPQSPPPASSPSSSDANIIAPDQLMTSSDSVVDNSNSDGNTAAADSSLSDINIEGGNVVRSKKPVWNKPSLNGVVTEAGPVMGAESWPALSESTKVSGKSQQPDTSSKTAAAADGSLSTTSQAPVTPHSPQKQATSHAKPNSATNMPNRQRSMKRGGGSNIGSGPAQSSFSNPPPPPPPPPFPVYQLHPASYGIPDHSPRDHYRNNNWDARPPVGGFVHAMNDYRGSSRRGNFGNHLRHPRGDGSYHNYGSRRDQDAHVQPRMPPPRGLLRHPPPTSDAFVAPQPMGPFPNPFGFPEFYYYPNAVFDHFRGMPFFTHGPPPAMFLPAVESPLTNMIVNQIDYYFSDANLVKDEFLRSNMDEQGWVPITLIANFPRVKSLTINIQFILDTMRASTVVEVQDNKLRRLNEWRKWLPSAQLRANSGSTSPGGSRYNNNLAADLQTITLEPASKVEGSSKSESFGQSQFPNGDAAATGNRD</sequence>
<dbReference type="GO" id="GO:0003723">
    <property type="term" value="F:RNA binding"/>
    <property type="evidence" value="ECO:0007669"/>
    <property type="project" value="UniProtKB-UniRule"/>
</dbReference>
<dbReference type="PANTHER" id="PTHR22792:SF155">
    <property type="entry name" value="LA-RELATED PROTEIN 1C-LIKE"/>
    <property type="match status" value="1"/>
</dbReference>
<accession>A0AAN9P341</accession>
<dbReference type="EMBL" id="JAYWIO010000002">
    <property type="protein sequence ID" value="KAK7283744.1"/>
    <property type="molecule type" value="Genomic_DNA"/>
</dbReference>
<dbReference type="Gene3D" id="1.10.10.10">
    <property type="entry name" value="Winged helix-like DNA-binding domain superfamily/Winged helix DNA-binding domain"/>
    <property type="match status" value="1"/>
</dbReference>
<evidence type="ECO:0000313" key="6">
    <source>
        <dbReference type="Proteomes" id="UP001372338"/>
    </source>
</evidence>
<dbReference type="Proteomes" id="UP001372338">
    <property type="component" value="Unassembled WGS sequence"/>
</dbReference>
<protein>
    <recommendedName>
        <fullName evidence="4">HTH La-type RNA-binding domain-containing protein</fullName>
    </recommendedName>
</protein>
<feature type="region of interest" description="Disordered" evidence="3">
    <location>
        <begin position="1"/>
        <end position="324"/>
    </location>
</feature>
<evidence type="ECO:0000256" key="3">
    <source>
        <dbReference type="SAM" id="MobiDB-lite"/>
    </source>
</evidence>
<dbReference type="InterPro" id="IPR045180">
    <property type="entry name" value="La_dom_prot"/>
</dbReference>
<reference evidence="5 6" key="1">
    <citation type="submission" date="2024-01" db="EMBL/GenBank/DDBJ databases">
        <title>The genomes of 5 underutilized Papilionoideae crops provide insights into root nodulation and disease resistanc.</title>
        <authorList>
            <person name="Yuan L."/>
        </authorList>
    </citation>
    <scope>NUCLEOTIDE SEQUENCE [LARGE SCALE GENOMIC DNA]</scope>
    <source>
        <strain evidence="5">ZHUSHIDOU_FW_LH</strain>
        <tissue evidence="5">Leaf</tissue>
    </source>
</reference>
<name>A0AAN9P341_CROPI</name>
<dbReference type="InterPro" id="IPR036388">
    <property type="entry name" value="WH-like_DNA-bd_sf"/>
</dbReference>
<feature type="region of interest" description="Disordered" evidence="3">
    <location>
        <begin position="499"/>
        <end position="529"/>
    </location>
</feature>
<gene>
    <name evidence="5" type="ORF">RIF29_13490</name>
</gene>
<feature type="compositionally biased region" description="Polar residues" evidence="3">
    <location>
        <begin position="504"/>
        <end position="518"/>
    </location>
</feature>
<feature type="compositionally biased region" description="Polar residues" evidence="3">
    <location>
        <begin position="168"/>
        <end position="202"/>
    </location>
</feature>
<proteinExistence type="predicted"/>
<dbReference type="PROSITE" id="PS50961">
    <property type="entry name" value="HTH_LA"/>
    <property type="match status" value="1"/>
</dbReference>
<dbReference type="SUPFAM" id="SSF46785">
    <property type="entry name" value="Winged helix' DNA-binding domain"/>
    <property type="match status" value="1"/>
</dbReference>
<feature type="compositionally biased region" description="Polar residues" evidence="3">
    <location>
        <begin position="91"/>
        <end position="102"/>
    </location>
</feature>
<keyword evidence="6" id="KW-1185">Reference proteome</keyword>
<feature type="compositionally biased region" description="Low complexity" evidence="3">
    <location>
        <begin position="79"/>
        <end position="90"/>
    </location>
</feature>
<dbReference type="AlphaFoldDB" id="A0AAN9P341"/>
<dbReference type="PANTHER" id="PTHR22792">
    <property type="entry name" value="LUPUS LA PROTEIN-RELATED"/>
    <property type="match status" value="1"/>
</dbReference>
<evidence type="ECO:0000259" key="4">
    <source>
        <dbReference type="PROSITE" id="PS50961"/>
    </source>
</evidence>
<evidence type="ECO:0000313" key="5">
    <source>
        <dbReference type="EMBL" id="KAK7283744.1"/>
    </source>
</evidence>
<keyword evidence="1 2" id="KW-0694">RNA-binding</keyword>
<dbReference type="CDD" id="cd07323">
    <property type="entry name" value="LAM"/>
    <property type="match status" value="1"/>
</dbReference>
<feature type="compositionally biased region" description="Polar residues" evidence="3">
    <location>
        <begin position="1"/>
        <end position="13"/>
    </location>
</feature>
<feature type="domain" description="HTH La-type RNA-binding" evidence="4">
    <location>
        <begin position="378"/>
        <end position="467"/>
    </location>
</feature>
<evidence type="ECO:0000256" key="2">
    <source>
        <dbReference type="PROSITE-ProRule" id="PRU00332"/>
    </source>
</evidence>
<organism evidence="5 6">
    <name type="scientific">Crotalaria pallida</name>
    <name type="common">Smooth rattlebox</name>
    <name type="synonym">Crotalaria striata</name>
    <dbReference type="NCBI Taxonomy" id="3830"/>
    <lineage>
        <taxon>Eukaryota</taxon>
        <taxon>Viridiplantae</taxon>
        <taxon>Streptophyta</taxon>
        <taxon>Embryophyta</taxon>
        <taxon>Tracheophyta</taxon>
        <taxon>Spermatophyta</taxon>
        <taxon>Magnoliopsida</taxon>
        <taxon>eudicotyledons</taxon>
        <taxon>Gunneridae</taxon>
        <taxon>Pentapetalae</taxon>
        <taxon>rosids</taxon>
        <taxon>fabids</taxon>
        <taxon>Fabales</taxon>
        <taxon>Fabaceae</taxon>
        <taxon>Papilionoideae</taxon>
        <taxon>50 kb inversion clade</taxon>
        <taxon>genistoids sensu lato</taxon>
        <taxon>core genistoids</taxon>
        <taxon>Crotalarieae</taxon>
        <taxon>Crotalaria</taxon>
    </lineage>
</organism>
<dbReference type="InterPro" id="IPR036390">
    <property type="entry name" value="WH_DNA-bd_sf"/>
</dbReference>
<dbReference type="Pfam" id="PF05383">
    <property type="entry name" value="La"/>
    <property type="match status" value="1"/>
</dbReference>
<dbReference type="SMART" id="SM00715">
    <property type="entry name" value="LA"/>
    <property type="match status" value="1"/>
</dbReference>
<comment type="caution">
    <text evidence="5">The sequence shown here is derived from an EMBL/GenBank/DDBJ whole genome shotgun (WGS) entry which is preliminary data.</text>
</comment>
<dbReference type="InterPro" id="IPR006630">
    <property type="entry name" value="La_HTH"/>
</dbReference>
<evidence type="ECO:0000256" key="1">
    <source>
        <dbReference type="ARBA" id="ARBA00022884"/>
    </source>
</evidence>